<dbReference type="GO" id="GO:0009252">
    <property type="term" value="P:peptidoglycan biosynthetic process"/>
    <property type="evidence" value="ECO:0007669"/>
    <property type="project" value="UniProtKB-KW"/>
</dbReference>
<evidence type="ECO:0000256" key="11">
    <source>
        <dbReference type="ARBA" id="ARBA00023136"/>
    </source>
</evidence>
<evidence type="ECO:0000313" key="19">
    <source>
        <dbReference type="Proteomes" id="UP000192566"/>
    </source>
</evidence>
<evidence type="ECO:0000256" key="6">
    <source>
        <dbReference type="ARBA" id="ARBA00022692"/>
    </source>
</evidence>
<feature type="transmembrane region" description="Helical" evidence="17">
    <location>
        <begin position="131"/>
        <end position="150"/>
    </location>
</feature>
<dbReference type="GO" id="GO:0005886">
    <property type="term" value="C:plasma membrane"/>
    <property type="evidence" value="ECO:0007669"/>
    <property type="project" value="UniProtKB-SubCell"/>
</dbReference>
<keyword evidence="11 17" id="KW-0472">Membrane</keyword>
<dbReference type="Pfam" id="PF02673">
    <property type="entry name" value="BacA"/>
    <property type="match status" value="1"/>
</dbReference>
<evidence type="ECO:0000256" key="17">
    <source>
        <dbReference type="HAMAP-Rule" id="MF_01006"/>
    </source>
</evidence>
<evidence type="ECO:0000256" key="4">
    <source>
        <dbReference type="ARBA" id="ARBA00021581"/>
    </source>
</evidence>
<evidence type="ECO:0000256" key="1">
    <source>
        <dbReference type="ARBA" id="ARBA00004651"/>
    </source>
</evidence>
<evidence type="ECO:0000256" key="13">
    <source>
        <dbReference type="ARBA" id="ARBA00023316"/>
    </source>
</evidence>
<protein>
    <recommendedName>
        <fullName evidence="4 17">Undecaprenyl-diphosphatase</fullName>
        <ecNumber evidence="3 17">3.6.1.27</ecNumber>
    </recommendedName>
    <alternativeName>
        <fullName evidence="15 17">Bacitracin resistance protein</fullName>
    </alternativeName>
    <alternativeName>
        <fullName evidence="14 17">Undecaprenyl pyrophosphate phosphatase</fullName>
    </alternativeName>
</protein>
<comment type="caution">
    <text evidence="18">The sequence shown here is derived from an EMBL/GenBank/DDBJ whole genome shotgun (WGS) entry which is preliminary data.</text>
</comment>
<reference evidence="18 19" key="1">
    <citation type="submission" date="2017-02" db="EMBL/GenBank/DDBJ databases">
        <title>The new phylogeny of genus Mycobacterium.</title>
        <authorList>
            <person name="Tortoli E."/>
            <person name="Trovato A."/>
            <person name="Cirillo D.M."/>
        </authorList>
    </citation>
    <scope>NUCLEOTIDE SEQUENCE [LARGE SCALE GENOMIC DNA]</scope>
    <source>
        <strain evidence="18 19">DSM 44471</strain>
    </source>
</reference>
<evidence type="ECO:0000256" key="12">
    <source>
        <dbReference type="ARBA" id="ARBA00023251"/>
    </source>
</evidence>
<feature type="transmembrane region" description="Helical" evidence="17">
    <location>
        <begin position="278"/>
        <end position="298"/>
    </location>
</feature>
<comment type="function">
    <text evidence="17">Catalyzes the dephosphorylation of undecaprenyl diphosphate (UPP). Confers resistance to bacitracin.</text>
</comment>
<keyword evidence="9 17" id="KW-0573">Peptidoglycan synthesis</keyword>
<feature type="transmembrane region" description="Helical" evidence="17">
    <location>
        <begin position="246"/>
        <end position="266"/>
    </location>
</feature>
<feature type="transmembrane region" description="Helical" evidence="17">
    <location>
        <begin position="216"/>
        <end position="234"/>
    </location>
</feature>
<comment type="miscellaneous">
    <text evidence="17">Bacitracin is thought to be involved in the inhibition of peptidoglycan synthesis by sequestering undecaprenyl diphosphate, thereby reducing the pool of lipid carrier available.</text>
</comment>
<feature type="transmembrane region" description="Helical" evidence="17">
    <location>
        <begin position="55"/>
        <end position="75"/>
    </location>
</feature>
<comment type="subcellular location">
    <subcellularLocation>
        <location evidence="1 17">Cell membrane</location>
        <topology evidence="1 17">Multi-pass membrane protein</topology>
    </subcellularLocation>
</comment>
<keyword evidence="19" id="KW-1185">Reference proteome</keyword>
<dbReference type="GO" id="GO:0050380">
    <property type="term" value="F:undecaprenyl-diphosphatase activity"/>
    <property type="evidence" value="ECO:0007669"/>
    <property type="project" value="UniProtKB-UniRule"/>
</dbReference>
<evidence type="ECO:0000256" key="3">
    <source>
        <dbReference type="ARBA" id="ARBA00012374"/>
    </source>
</evidence>
<keyword evidence="10 17" id="KW-1133">Transmembrane helix</keyword>
<comment type="similarity">
    <text evidence="2 17">Belongs to the UppP family.</text>
</comment>
<proteinExistence type="inferred from homology"/>
<dbReference type="Proteomes" id="UP000192566">
    <property type="component" value="Unassembled WGS sequence"/>
</dbReference>
<dbReference type="AlphaFoldDB" id="A0A1X0DF34"/>
<evidence type="ECO:0000256" key="15">
    <source>
        <dbReference type="ARBA" id="ARBA00032932"/>
    </source>
</evidence>
<keyword evidence="8 17" id="KW-0133">Cell shape</keyword>
<dbReference type="EMBL" id="MVHR01000029">
    <property type="protein sequence ID" value="ORA70978.1"/>
    <property type="molecule type" value="Genomic_DNA"/>
</dbReference>
<keyword evidence="6 17" id="KW-0812">Transmembrane</keyword>
<evidence type="ECO:0000256" key="2">
    <source>
        <dbReference type="ARBA" id="ARBA00010621"/>
    </source>
</evidence>
<dbReference type="PANTHER" id="PTHR30622:SF4">
    <property type="entry name" value="UNDECAPRENYL-DIPHOSPHATASE"/>
    <property type="match status" value="1"/>
</dbReference>
<gene>
    <name evidence="17" type="primary">uppP</name>
    <name evidence="18" type="ORF">BST25_17810</name>
</gene>
<feature type="transmembrane region" description="Helical" evidence="17">
    <location>
        <begin position="101"/>
        <end position="119"/>
    </location>
</feature>
<comment type="catalytic activity">
    <reaction evidence="16 17">
        <text>di-trans,octa-cis-undecaprenyl diphosphate + H2O = di-trans,octa-cis-undecaprenyl phosphate + phosphate + H(+)</text>
        <dbReference type="Rhea" id="RHEA:28094"/>
        <dbReference type="ChEBI" id="CHEBI:15377"/>
        <dbReference type="ChEBI" id="CHEBI:15378"/>
        <dbReference type="ChEBI" id="CHEBI:43474"/>
        <dbReference type="ChEBI" id="CHEBI:58405"/>
        <dbReference type="ChEBI" id="CHEBI:60392"/>
        <dbReference type="EC" id="3.6.1.27"/>
    </reaction>
</comment>
<dbReference type="PANTHER" id="PTHR30622">
    <property type="entry name" value="UNDECAPRENYL-DIPHOSPHATASE"/>
    <property type="match status" value="1"/>
</dbReference>
<organism evidence="18 19">
    <name type="scientific">Mycobacterium heidelbergense</name>
    <dbReference type="NCBI Taxonomy" id="53376"/>
    <lineage>
        <taxon>Bacteria</taxon>
        <taxon>Bacillati</taxon>
        <taxon>Actinomycetota</taxon>
        <taxon>Actinomycetes</taxon>
        <taxon>Mycobacteriales</taxon>
        <taxon>Mycobacteriaceae</taxon>
        <taxon>Mycobacterium</taxon>
        <taxon>Mycobacterium simiae complex</taxon>
    </lineage>
</organism>
<dbReference type="STRING" id="53376.BST25_17810"/>
<evidence type="ECO:0000256" key="9">
    <source>
        <dbReference type="ARBA" id="ARBA00022984"/>
    </source>
</evidence>
<keyword evidence="5 17" id="KW-1003">Cell membrane</keyword>
<dbReference type="GO" id="GO:0008360">
    <property type="term" value="P:regulation of cell shape"/>
    <property type="evidence" value="ECO:0007669"/>
    <property type="project" value="UniProtKB-KW"/>
</dbReference>
<keyword evidence="7 17" id="KW-0378">Hydrolase</keyword>
<accession>A0A1X0DF34</accession>
<dbReference type="GO" id="GO:0046677">
    <property type="term" value="P:response to antibiotic"/>
    <property type="evidence" value="ECO:0007669"/>
    <property type="project" value="UniProtKB-UniRule"/>
</dbReference>
<dbReference type="InterPro" id="IPR003824">
    <property type="entry name" value="UppP"/>
</dbReference>
<keyword evidence="13 17" id="KW-0961">Cell wall biogenesis/degradation</keyword>
<evidence type="ECO:0000256" key="16">
    <source>
        <dbReference type="ARBA" id="ARBA00047594"/>
    </source>
</evidence>
<evidence type="ECO:0000256" key="7">
    <source>
        <dbReference type="ARBA" id="ARBA00022801"/>
    </source>
</evidence>
<evidence type="ECO:0000256" key="5">
    <source>
        <dbReference type="ARBA" id="ARBA00022475"/>
    </source>
</evidence>
<keyword evidence="12 17" id="KW-0046">Antibiotic resistance</keyword>
<sequence length="299" mass="31864">MSAHLSYVEAVVVGAFQGVTELFPVSSLGHSVLVPALVGGQWARDLNVSTPESPYLAFIVGLHVATAAALLVFFWRDWLRIVAGFVSSLRHRRIRTPGERLAWLIVVATIPVGLAGVALEHLFRTTLGKPAPAAAFLLLNGVALYAGEVLRRRVSPATEEHPDHGDEAIDNRLAQLPMGRGLVIGSSQILALLPGISRSGIAMVAGLWRGLSHEDAARFSFLLATPIILAAGVYKIPDLFGPPGAGIHGQVVAGSVASFVCAYLAVRYLTRYFQTRTLTPFAVYCALAGAASLVWLSVR</sequence>
<evidence type="ECO:0000256" key="14">
    <source>
        <dbReference type="ARBA" id="ARBA00032707"/>
    </source>
</evidence>
<evidence type="ECO:0000256" key="10">
    <source>
        <dbReference type="ARBA" id="ARBA00022989"/>
    </source>
</evidence>
<evidence type="ECO:0000256" key="8">
    <source>
        <dbReference type="ARBA" id="ARBA00022960"/>
    </source>
</evidence>
<name>A0A1X0DF34_MYCHE</name>
<dbReference type="NCBIfam" id="NF001395">
    <property type="entry name" value="PRK00281.3-1"/>
    <property type="match status" value="1"/>
</dbReference>
<dbReference type="EC" id="3.6.1.27" evidence="3 17"/>
<evidence type="ECO:0000313" key="18">
    <source>
        <dbReference type="EMBL" id="ORA70978.1"/>
    </source>
</evidence>
<dbReference type="RefSeq" id="WP_071508651.1">
    <property type="nucleotide sequence ID" value="NZ_AP022615.1"/>
</dbReference>
<dbReference type="OrthoDB" id="9808289at2"/>
<dbReference type="HAMAP" id="MF_01006">
    <property type="entry name" value="Undec_diphosphatase"/>
    <property type="match status" value="1"/>
</dbReference>
<dbReference type="GO" id="GO:0071555">
    <property type="term" value="P:cell wall organization"/>
    <property type="evidence" value="ECO:0007669"/>
    <property type="project" value="UniProtKB-KW"/>
</dbReference>